<dbReference type="Gene3D" id="2.60.40.1880">
    <property type="entry name" value="Invasion associated locus B (IalB) protein"/>
    <property type="match status" value="1"/>
</dbReference>
<keyword evidence="1" id="KW-0732">Signal</keyword>
<evidence type="ECO:0000256" key="1">
    <source>
        <dbReference type="SAM" id="SignalP"/>
    </source>
</evidence>
<evidence type="ECO:0008006" key="4">
    <source>
        <dbReference type="Google" id="ProtNLM"/>
    </source>
</evidence>
<dbReference type="EMBL" id="QJRY01000001">
    <property type="protein sequence ID" value="PYB77667.1"/>
    <property type="molecule type" value="Genomic_DNA"/>
</dbReference>
<proteinExistence type="predicted"/>
<name>A0ABX5NZ67_9HYPH</name>
<dbReference type="InterPro" id="IPR038696">
    <property type="entry name" value="IalB_sf"/>
</dbReference>
<gene>
    <name evidence="2" type="ORF">DMY87_04785</name>
</gene>
<evidence type="ECO:0000313" key="2">
    <source>
        <dbReference type="EMBL" id="PYB77667.1"/>
    </source>
</evidence>
<accession>A0ABX5NZ67</accession>
<feature type="chain" id="PRO_5047466480" description="DUF1176 domain-containing protein" evidence="1">
    <location>
        <begin position="23"/>
        <end position="353"/>
    </location>
</feature>
<dbReference type="InterPro" id="IPR009560">
    <property type="entry name" value="DUF1176"/>
</dbReference>
<organism evidence="2 3">
    <name type="scientific">Rhizobium wuzhouense</name>
    <dbReference type="NCBI Taxonomy" id="1986026"/>
    <lineage>
        <taxon>Bacteria</taxon>
        <taxon>Pseudomonadati</taxon>
        <taxon>Pseudomonadota</taxon>
        <taxon>Alphaproteobacteria</taxon>
        <taxon>Hyphomicrobiales</taxon>
        <taxon>Rhizobiaceae</taxon>
        <taxon>Rhizobium/Agrobacterium group</taxon>
        <taxon>Rhizobium</taxon>
    </lineage>
</organism>
<sequence>MRHLTLTLTLATLLGSTLSSQAEDVSYKEFKAWQVSCSQTRACTMRQFLSDNPLSGFELQRSGKPEAPVVLVVSPRDNAVTEAEGAPEVSIAVDGAEPLTLKGPSVTADAGTYAFTLNGDFIGNGLIDSLKNGTTATITMTRGGQTAKGDLPLSGAAASLLFIDEYQDRIDHVDALSARGDKAPNPPLPISDIATIAELPEAIRPHFAEGGDCADTDPTMFNGNALSHQLDENTTIYITPCGSSGAYNVPYAAYVDSFGMIAPLAFPTMVDGAPSATSQAFNLDYDWKKKSFSSFFKGRGIGDCGTYSQWRLAEGAMGPQLVLVEESFRDCPEQFSETDEIDPGSWPKTWPVK</sequence>
<feature type="signal peptide" evidence="1">
    <location>
        <begin position="1"/>
        <end position="22"/>
    </location>
</feature>
<keyword evidence="3" id="KW-1185">Reference proteome</keyword>
<protein>
    <recommendedName>
        <fullName evidence="4">DUF1176 domain-containing protein</fullName>
    </recommendedName>
</protein>
<comment type="caution">
    <text evidence="2">The sequence shown here is derived from an EMBL/GenBank/DDBJ whole genome shotgun (WGS) entry which is preliminary data.</text>
</comment>
<dbReference type="Pfam" id="PF06674">
    <property type="entry name" value="DUF1176"/>
    <property type="match status" value="1"/>
</dbReference>
<dbReference type="RefSeq" id="WP_110790095.1">
    <property type="nucleotide sequence ID" value="NZ_QJRY01000001.1"/>
</dbReference>
<dbReference type="Proteomes" id="UP000247536">
    <property type="component" value="Unassembled WGS sequence"/>
</dbReference>
<reference evidence="2 3" key="1">
    <citation type="submission" date="2018-06" db="EMBL/GenBank/DDBJ databases">
        <title>Rhizobium wuzhouense sp. nov., isolated from roots of Oryza officinalis.</title>
        <authorList>
            <person name="Yuan T."/>
        </authorList>
    </citation>
    <scope>NUCLEOTIDE SEQUENCE [LARGE SCALE GENOMIC DNA]</scope>
    <source>
        <strain evidence="2 3">W44</strain>
    </source>
</reference>
<evidence type="ECO:0000313" key="3">
    <source>
        <dbReference type="Proteomes" id="UP000247536"/>
    </source>
</evidence>